<dbReference type="CDD" id="cd00038">
    <property type="entry name" value="CAP_ED"/>
    <property type="match status" value="1"/>
</dbReference>
<dbReference type="PRINTS" id="PR00111">
    <property type="entry name" value="ABHYDROLASE"/>
</dbReference>
<dbReference type="EMBL" id="UOEU01000538">
    <property type="protein sequence ID" value="VAW34448.1"/>
    <property type="molecule type" value="Genomic_DNA"/>
</dbReference>
<keyword evidence="2" id="KW-0378">Hydrolase</keyword>
<name>A0A3B0UTW2_9ZZZZ</name>
<evidence type="ECO:0000259" key="1">
    <source>
        <dbReference type="PROSITE" id="PS50042"/>
    </source>
</evidence>
<sequence length="475" mass="52788">MEAYTEGIFTVGEQQIHYVEAGKKGRQIALLIHGWSSSWYATSPLLDQLAQRFHCIAIDLPGYGQSPRLNETTTIPKYADLLAKLLAQISDGPVVLVGHSMGGMISLTLAESHPILIERMVLLSPTISGRLSTAINLFISPITMMERFGLGSKVVNFAERVFGGLTDRLMRPVSFAERTGITKAQYEQLRLDARNPEQGRVRAECFNAMLDNDLSGRLAAIKTASLVIWGAEDNTVPLRDAGVVADEWTTADLRILPKAGHWPQFESPDVTRRMIASFLGLPLHSSALFKPVEEDELAQIDEIAQFFINSDVGDDLTLPQRTRLAAQCQVRLFEPNEIIAKAYEKSGELFIIQKGYVEIWKDPEDEPNDNNNGKRQTEYVTNLHAGEITGELGMLDGEPRSADLIAGEEGVTLLVLSRQRLLALVEDDSELGARFLWNMSTAMSKRVRFVLLQLNRERQSLAEQEVAFGNLPLRG</sequence>
<dbReference type="PRINTS" id="PR00412">
    <property type="entry name" value="EPOXHYDRLASE"/>
</dbReference>
<dbReference type="PANTHER" id="PTHR46438:SF11">
    <property type="entry name" value="LIPASE-RELATED"/>
    <property type="match status" value="1"/>
</dbReference>
<accession>A0A3B0UTW2</accession>
<dbReference type="Pfam" id="PF12697">
    <property type="entry name" value="Abhydrolase_6"/>
    <property type="match status" value="1"/>
</dbReference>
<organism evidence="2">
    <name type="scientific">hydrothermal vent metagenome</name>
    <dbReference type="NCBI Taxonomy" id="652676"/>
    <lineage>
        <taxon>unclassified sequences</taxon>
        <taxon>metagenomes</taxon>
        <taxon>ecological metagenomes</taxon>
    </lineage>
</organism>
<protein>
    <submittedName>
        <fullName evidence="2">Alpha/beta hydrolase fold</fullName>
    </submittedName>
</protein>
<dbReference type="InterPro" id="IPR000595">
    <property type="entry name" value="cNMP-bd_dom"/>
</dbReference>
<dbReference type="SUPFAM" id="SSF53474">
    <property type="entry name" value="alpha/beta-Hydrolases"/>
    <property type="match status" value="1"/>
</dbReference>
<dbReference type="Gene3D" id="3.40.50.1820">
    <property type="entry name" value="alpha/beta hydrolase"/>
    <property type="match status" value="1"/>
</dbReference>
<dbReference type="SMART" id="SM00100">
    <property type="entry name" value="cNMP"/>
    <property type="match status" value="1"/>
</dbReference>
<proteinExistence type="predicted"/>
<dbReference type="Pfam" id="PF00027">
    <property type="entry name" value="cNMP_binding"/>
    <property type="match status" value="1"/>
</dbReference>
<dbReference type="SUPFAM" id="SSF51206">
    <property type="entry name" value="cAMP-binding domain-like"/>
    <property type="match status" value="1"/>
</dbReference>
<dbReference type="PROSITE" id="PS50042">
    <property type="entry name" value="CNMP_BINDING_3"/>
    <property type="match status" value="1"/>
</dbReference>
<dbReference type="GO" id="GO:0016787">
    <property type="term" value="F:hydrolase activity"/>
    <property type="evidence" value="ECO:0007669"/>
    <property type="project" value="UniProtKB-KW"/>
</dbReference>
<evidence type="ECO:0000313" key="2">
    <source>
        <dbReference type="EMBL" id="VAW34448.1"/>
    </source>
</evidence>
<dbReference type="AlphaFoldDB" id="A0A3B0UTW2"/>
<dbReference type="Gene3D" id="2.60.120.10">
    <property type="entry name" value="Jelly Rolls"/>
    <property type="match status" value="1"/>
</dbReference>
<dbReference type="InterPro" id="IPR029058">
    <property type="entry name" value="AB_hydrolase_fold"/>
</dbReference>
<feature type="domain" description="Cyclic nucleotide-binding" evidence="1">
    <location>
        <begin position="312"/>
        <end position="425"/>
    </location>
</feature>
<dbReference type="InterPro" id="IPR014710">
    <property type="entry name" value="RmlC-like_jellyroll"/>
</dbReference>
<dbReference type="InterPro" id="IPR018490">
    <property type="entry name" value="cNMP-bd_dom_sf"/>
</dbReference>
<dbReference type="InterPro" id="IPR000073">
    <property type="entry name" value="AB_hydrolase_1"/>
</dbReference>
<reference evidence="2" key="1">
    <citation type="submission" date="2018-06" db="EMBL/GenBank/DDBJ databases">
        <authorList>
            <person name="Zhirakovskaya E."/>
        </authorList>
    </citation>
    <scope>NUCLEOTIDE SEQUENCE</scope>
</reference>
<dbReference type="PANTHER" id="PTHR46438">
    <property type="entry name" value="ALPHA/BETA-HYDROLASES SUPERFAMILY PROTEIN"/>
    <property type="match status" value="1"/>
</dbReference>
<dbReference type="InterPro" id="IPR000639">
    <property type="entry name" value="Epox_hydrolase-like"/>
</dbReference>
<gene>
    <name evidence="2" type="ORF">MNBD_CHLOROFLEXI01-5132</name>
</gene>